<dbReference type="InterPro" id="IPR035892">
    <property type="entry name" value="C2_domain_sf"/>
</dbReference>
<feature type="region of interest" description="Disordered" evidence="2">
    <location>
        <begin position="730"/>
        <end position="817"/>
    </location>
</feature>
<feature type="compositionally biased region" description="Polar residues" evidence="2">
    <location>
        <begin position="730"/>
        <end position="743"/>
    </location>
</feature>
<evidence type="ECO:0000256" key="1">
    <source>
        <dbReference type="PROSITE-ProRule" id="PRU00259"/>
    </source>
</evidence>
<comment type="caution">
    <text evidence="4">The sequence shown here is derived from an EMBL/GenBank/DDBJ whole genome shotgun (WGS) entry which is preliminary data.</text>
</comment>
<feature type="compositionally biased region" description="Low complexity" evidence="2">
    <location>
        <begin position="1"/>
        <end position="18"/>
    </location>
</feature>
<dbReference type="InterPro" id="IPR000225">
    <property type="entry name" value="Armadillo"/>
</dbReference>
<evidence type="ECO:0000313" key="5">
    <source>
        <dbReference type="Proteomes" id="UP000251960"/>
    </source>
</evidence>
<feature type="compositionally biased region" description="Low complexity" evidence="2">
    <location>
        <begin position="42"/>
        <end position="53"/>
    </location>
</feature>
<dbReference type="SUPFAM" id="SSF49562">
    <property type="entry name" value="C2 domain (Calcium/lipid-binding domain, CaLB)"/>
    <property type="match status" value="1"/>
</dbReference>
<feature type="compositionally biased region" description="Low complexity" evidence="2">
    <location>
        <begin position="745"/>
        <end position="760"/>
    </location>
</feature>
<dbReference type="EMBL" id="NCVQ01000008">
    <property type="protein sequence ID" value="PWZ15385.1"/>
    <property type="molecule type" value="Genomic_DNA"/>
</dbReference>
<reference evidence="4 5" key="1">
    <citation type="journal article" date="2018" name="Nat. Genet.">
        <title>Extensive intraspecific gene order and gene structural variations between Mo17 and other maize genomes.</title>
        <authorList>
            <person name="Sun S."/>
            <person name="Zhou Y."/>
            <person name="Chen J."/>
            <person name="Shi J."/>
            <person name="Zhao H."/>
            <person name="Zhao H."/>
            <person name="Song W."/>
            <person name="Zhang M."/>
            <person name="Cui Y."/>
            <person name="Dong X."/>
            <person name="Liu H."/>
            <person name="Ma X."/>
            <person name="Jiao Y."/>
            <person name="Wang B."/>
            <person name="Wei X."/>
            <person name="Stein J.C."/>
            <person name="Glaubitz J.C."/>
            <person name="Lu F."/>
            <person name="Yu G."/>
            <person name="Liang C."/>
            <person name="Fengler K."/>
            <person name="Li B."/>
            <person name="Rafalski A."/>
            <person name="Schnable P.S."/>
            <person name="Ware D.H."/>
            <person name="Buckler E.S."/>
            <person name="Lai J."/>
        </authorList>
    </citation>
    <scope>NUCLEOTIDE SEQUENCE [LARGE SCALE GENOMIC DNA]</scope>
    <source>
        <strain evidence="5">cv. Missouri 17</strain>
        <tissue evidence="4">Seedling</tissue>
    </source>
</reference>
<dbReference type="SUPFAM" id="SSF48371">
    <property type="entry name" value="ARM repeat"/>
    <property type="match status" value="1"/>
</dbReference>
<dbReference type="Proteomes" id="UP000251960">
    <property type="component" value="Chromosome 7"/>
</dbReference>
<dbReference type="FunFam" id="1.25.10.10:FF:000308">
    <property type="entry name" value="U-box domain-containing protein 4"/>
    <property type="match status" value="1"/>
</dbReference>
<feature type="compositionally biased region" description="Polar residues" evidence="2">
    <location>
        <begin position="764"/>
        <end position="779"/>
    </location>
</feature>
<evidence type="ECO:0000259" key="3">
    <source>
        <dbReference type="PROSITE" id="PS50004"/>
    </source>
</evidence>
<dbReference type="InterPro" id="IPR011989">
    <property type="entry name" value="ARM-like"/>
</dbReference>
<feature type="domain" description="C2" evidence="3">
    <location>
        <begin position="485"/>
        <end position="609"/>
    </location>
</feature>
<dbReference type="ExpressionAtlas" id="A0A3L6E3L2">
    <property type="expression patterns" value="baseline and differential"/>
</dbReference>
<feature type="region of interest" description="Disordered" evidence="2">
    <location>
        <begin position="867"/>
        <end position="905"/>
    </location>
</feature>
<dbReference type="InterPro" id="IPR000008">
    <property type="entry name" value="C2_dom"/>
</dbReference>
<feature type="compositionally biased region" description="Polar residues" evidence="2">
    <location>
        <begin position="868"/>
        <end position="888"/>
    </location>
</feature>
<feature type="repeat" description="ARM" evidence="1">
    <location>
        <begin position="211"/>
        <end position="253"/>
    </location>
</feature>
<dbReference type="SMART" id="SM00185">
    <property type="entry name" value="ARM"/>
    <property type="match status" value="6"/>
</dbReference>
<dbReference type="PROSITE" id="PS50176">
    <property type="entry name" value="ARM_REPEAT"/>
    <property type="match status" value="1"/>
</dbReference>
<protein>
    <submittedName>
        <fullName evidence="4">U-box domain-containing protein 4</fullName>
    </submittedName>
</protein>
<dbReference type="InterPro" id="IPR058678">
    <property type="entry name" value="ARM_PUB"/>
</dbReference>
<dbReference type="PROSITE" id="PS50004">
    <property type="entry name" value="C2"/>
    <property type="match status" value="1"/>
</dbReference>
<proteinExistence type="predicted"/>
<dbReference type="Gene3D" id="1.25.10.10">
    <property type="entry name" value="Leucine-rich Repeat Variant"/>
    <property type="match status" value="2"/>
</dbReference>
<dbReference type="AlphaFoldDB" id="A0A3L6E3L2"/>
<feature type="region of interest" description="Disordered" evidence="2">
    <location>
        <begin position="1"/>
        <end position="63"/>
    </location>
</feature>
<feature type="region of interest" description="Disordered" evidence="2">
    <location>
        <begin position="645"/>
        <end position="666"/>
    </location>
</feature>
<organism evidence="4 5">
    <name type="scientific">Zea mays</name>
    <name type="common">Maize</name>
    <dbReference type="NCBI Taxonomy" id="4577"/>
    <lineage>
        <taxon>Eukaryota</taxon>
        <taxon>Viridiplantae</taxon>
        <taxon>Streptophyta</taxon>
        <taxon>Embryophyta</taxon>
        <taxon>Tracheophyta</taxon>
        <taxon>Spermatophyta</taxon>
        <taxon>Magnoliopsida</taxon>
        <taxon>Liliopsida</taxon>
        <taxon>Poales</taxon>
        <taxon>Poaceae</taxon>
        <taxon>PACMAD clade</taxon>
        <taxon>Panicoideae</taxon>
        <taxon>Andropogonodae</taxon>
        <taxon>Andropogoneae</taxon>
        <taxon>Tripsacinae</taxon>
        <taxon>Zea</taxon>
    </lineage>
</organism>
<dbReference type="PANTHER" id="PTHR31208">
    <property type="entry name" value="EXPRESSED PROTEIN"/>
    <property type="match status" value="1"/>
</dbReference>
<evidence type="ECO:0000256" key="2">
    <source>
        <dbReference type="SAM" id="MobiDB-lite"/>
    </source>
</evidence>
<feature type="compositionally biased region" description="Low complexity" evidence="2">
    <location>
        <begin position="806"/>
        <end position="817"/>
    </location>
</feature>
<dbReference type="PANTHER" id="PTHR31208:SF4">
    <property type="entry name" value="OS07G0585000 PROTEIN"/>
    <property type="match status" value="1"/>
</dbReference>
<sequence>MVSLAGSQIPSPSPGQSPCAAARPQRRQGHSMRTIRSALLQPDSSPGSPSPRDGGADAGDSDIENLTDSVIDFHLRELAATAGPAHPAAVAKSSSAINAAATELLDLSRDFSDYSSFNSDISGELERLAAAAGAAPRSDAPDAAAVDLNDLESMDLSADAAPLERVEPFVLACVRALGPDAGPDARRAAAARIRLLAKHRSDIRELIGVSGAIPALVPLLRSTDPVAQESAVTALLNLSLEERNRSAITAAGAIKPLVYALRTGTAPAKQNAACALLSLSGIEENRATIGACGAIAPLVALLSAGSTRGKKDALTTLYRLCSARRNKERAVSAGAVVPLVHLIGERGSGTCEKAMVVLGSLAGIAEGREAVVEAGGIPALVEAIEDGPAKEKEFAVVALLQMCSDSPHNRALLVREGAIPPLVALSQSGSARAKHKAETLLGYLREQRQGVACRAGAVAATSLARVEKQRCVLVMEQPQQKGVAVSAQAAAANGTKGAELIGYVDVLVRSARDIQNICIYHKQDVYARLSLPGDGAPAASTQVVNGGGRNPVFDQSLRLGVRAGDVDAAIRCEVWMLSRVKNYLQDQLLGFALVPLPEVVAADGGTLARDFPLTTSDLFQTPSGFLQLELSYIGVVPEVVPISPTPKPALADPEEPENNAAGNGKEYEKIEFPDLNLVEENQIMVSEYTRLPCAAVETQSSDSLLTSEHGDGATTLGHDAGVRLVESFSTDNSTADSVSTFRSDTPVSSVSTTESPAAAAFPATPQSNFSSEPSGNAHSSADRKEKPALETTDAEVASSRTVQEVPAANSPGAASEAAVDKPVISVNIEQEVKVDGNQIMDMYMKSMQQFTDSLAKMKLPALDLDIDNGSSGRSSPAAATTDAESTGADSIAVKKPAAAGKQDKPSPKVFYGSRAFF</sequence>
<dbReference type="Pfam" id="PF25598">
    <property type="entry name" value="ARM_PUB"/>
    <property type="match status" value="1"/>
</dbReference>
<dbReference type="FunFam" id="1.25.10.10:FF:000322">
    <property type="entry name" value="U-box domain-containing protein 4"/>
    <property type="match status" value="1"/>
</dbReference>
<accession>A0A3L6E3L2</accession>
<dbReference type="InterPro" id="IPR016024">
    <property type="entry name" value="ARM-type_fold"/>
</dbReference>
<evidence type="ECO:0000313" key="4">
    <source>
        <dbReference type="EMBL" id="PWZ15385.1"/>
    </source>
</evidence>
<name>A0A3L6E3L2_MAIZE</name>
<gene>
    <name evidence="4" type="primary">PUB4_2</name>
    <name evidence="4" type="ORF">Zm00014a_018512</name>
</gene>
<dbReference type="Gene3D" id="2.60.40.150">
    <property type="entry name" value="C2 domain"/>
    <property type="match status" value="1"/>
</dbReference>
<dbReference type="Pfam" id="PF00168">
    <property type="entry name" value="C2"/>
    <property type="match status" value="1"/>
</dbReference>